<dbReference type="HOGENOM" id="CLU_068979_4_0_1"/>
<protein>
    <recommendedName>
        <fullName evidence="3">Isochorismatase-like domain-containing protein</fullName>
    </recommendedName>
</protein>
<sequence>MTTATPTDQAIPSHYTASQTALLLLDLHTMAVEKGPRESGPLALAVAADTRRWAKARAMHIIHCLLDTSSAPFATANDAAHLPHAIFILQTPAGDEAAVLRENAAAEPTLTRRVSYVSALKSPGLLAYLKEQGITNLVLAGLNTSGCVLRTAFAACDAEFVVTVLRDACADPQMDVHETLVRKVLPHRGYVFSASEFREGWVEGTLGR</sequence>
<dbReference type="InterPro" id="IPR050272">
    <property type="entry name" value="Isochorismatase-like_hydrls"/>
</dbReference>
<dbReference type="EMBL" id="KB908833">
    <property type="protein sequence ID" value="EOA83287.1"/>
    <property type="molecule type" value="Genomic_DNA"/>
</dbReference>
<evidence type="ECO:0000259" key="3">
    <source>
        <dbReference type="Pfam" id="PF00857"/>
    </source>
</evidence>
<reference evidence="4 5" key="1">
    <citation type="journal article" date="2012" name="PLoS Pathog.">
        <title>Diverse lifestyles and strategies of plant pathogenesis encoded in the genomes of eighteen Dothideomycetes fungi.</title>
        <authorList>
            <person name="Ohm R.A."/>
            <person name="Feau N."/>
            <person name="Henrissat B."/>
            <person name="Schoch C.L."/>
            <person name="Horwitz B.A."/>
            <person name="Barry K.W."/>
            <person name="Condon B.J."/>
            <person name="Copeland A.C."/>
            <person name="Dhillon B."/>
            <person name="Glaser F."/>
            <person name="Hesse C.N."/>
            <person name="Kosti I."/>
            <person name="LaButti K."/>
            <person name="Lindquist E.A."/>
            <person name="Lucas S."/>
            <person name="Salamov A.A."/>
            <person name="Bradshaw R.E."/>
            <person name="Ciuffetti L."/>
            <person name="Hamelin R.C."/>
            <person name="Kema G.H.J."/>
            <person name="Lawrence C."/>
            <person name="Scott J.A."/>
            <person name="Spatafora J.W."/>
            <person name="Turgeon B.G."/>
            <person name="de Wit P.J.G.M."/>
            <person name="Zhong S."/>
            <person name="Goodwin S.B."/>
            <person name="Grigoriev I.V."/>
        </authorList>
    </citation>
    <scope>NUCLEOTIDE SEQUENCE [LARGE SCALE GENOMIC DNA]</scope>
    <source>
        <strain evidence="5">28A</strain>
    </source>
</reference>
<evidence type="ECO:0000313" key="5">
    <source>
        <dbReference type="Proteomes" id="UP000016935"/>
    </source>
</evidence>
<feature type="domain" description="Isochorismatase-like" evidence="3">
    <location>
        <begin position="20"/>
        <end position="193"/>
    </location>
</feature>
<dbReference type="InterPro" id="IPR000868">
    <property type="entry name" value="Isochorismatase-like_dom"/>
</dbReference>
<dbReference type="Gene3D" id="3.40.50.850">
    <property type="entry name" value="Isochorismatase-like"/>
    <property type="match status" value="1"/>
</dbReference>
<dbReference type="RefSeq" id="XP_008028809.1">
    <property type="nucleotide sequence ID" value="XM_008030618.1"/>
</dbReference>
<dbReference type="InterPro" id="IPR036380">
    <property type="entry name" value="Isochorismatase-like_sf"/>
</dbReference>
<comment type="similarity">
    <text evidence="1">Belongs to the isochorismatase family.</text>
</comment>
<keyword evidence="2" id="KW-0378">Hydrolase</keyword>
<gene>
    <name evidence="4" type="ORF">SETTUDRAFT_33592</name>
</gene>
<dbReference type="SUPFAM" id="SSF52499">
    <property type="entry name" value="Isochorismatase-like hydrolases"/>
    <property type="match status" value="1"/>
</dbReference>
<dbReference type="PANTHER" id="PTHR43540">
    <property type="entry name" value="PEROXYUREIDOACRYLATE/UREIDOACRYLATE AMIDOHYDROLASE-RELATED"/>
    <property type="match status" value="1"/>
</dbReference>
<name>R0K4L9_EXST2</name>
<evidence type="ECO:0000256" key="2">
    <source>
        <dbReference type="ARBA" id="ARBA00022801"/>
    </source>
</evidence>
<dbReference type="Pfam" id="PF00857">
    <property type="entry name" value="Isochorismatase"/>
    <property type="match status" value="1"/>
</dbReference>
<evidence type="ECO:0000313" key="4">
    <source>
        <dbReference type="EMBL" id="EOA83287.1"/>
    </source>
</evidence>
<evidence type="ECO:0000256" key="1">
    <source>
        <dbReference type="ARBA" id="ARBA00006336"/>
    </source>
</evidence>
<dbReference type="GO" id="GO:0016787">
    <property type="term" value="F:hydrolase activity"/>
    <property type="evidence" value="ECO:0007669"/>
    <property type="project" value="UniProtKB-KW"/>
</dbReference>
<dbReference type="AlphaFoldDB" id="R0K4L9"/>
<accession>R0K4L9</accession>
<proteinExistence type="inferred from homology"/>
<dbReference type="PANTHER" id="PTHR43540:SF1">
    <property type="entry name" value="ISOCHORISMATASE HYDROLASE"/>
    <property type="match status" value="1"/>
</dbReference>
<keyword evidence="5" id="KW-1185">Reference proteome</keyword>
<dbReference type="Proteomes" id="UP000016935">
    <property type="component" value="Unassembled WGS sequence"/>
</dbReference>
<dbReference type="GeneID" id="19403799"/>
<organism evidence="4 5">
    <name type="scientific">Exserohilum turcicum (strain 28A)</name>
    <name type="common">Northern leaf blight fungus</name>
    <name type="synonym">Setosphaeria turcica</name>
    <dbReference type="NCBI Taxonomy" id="671987"/>
    <lineage>
        <taxon>Eukaryota</taxon>
        <taxon>Fungi</taxon>
        <taxon>Dikarya</taxon>
        <taxon>Ascomycota</taxon>
        <taxon>Pezizomycotina</taxon>
        <taxon>Dothideomycetes</taxon>
        <taxon>Pleosporomycetidae</taxon>
        <taxon>Pleosporales</taxon>
        <taxon>Pleosporineae</taxon>
        <taxon>Pleosporaceae</taxon>
        <taxon>Exserohilum</taxon>
    </lineage>
</organism>
<dbReference type="eggNOG" id="ENOG502S2QC">
    <property type="taxonomic scope" value="Eukaryota"/>
</dbReference>
<reference evidence="4 5" key="2">
    <citation type="journal article" date="2013" name="PLoS Genet.">
        <title>Comparative genome structure, secondary metabolite, and effector coding capacity across Cochliobolus pathogens.</title>
        <authorList>
            <person name="Condon B.J."/>
            <person name="Leng Y."/>
            <person name="Wu D."/>
            <person name="Bushley K.E."/>
            <person name="Ohm R.A."/>
            <person name="Otillar R."/>
            <person name="Martin J."/>
            <person name="Schackwitz W."/>
            <person name="Grimwood J."/>
            <person name="MohdZainudin N."/>
            <person name="Xue C."/>
            <person name="Wang R."/>
            <person name="Manning V.A."/>
            <person name="Dhillon B."/>
            <person name="Tu Z.J."/>
            <person name="Steffenson B.J."/>
            <person name="Salamov A."/>
            <person name="Sun H."/>
            <person name="Lowry S."/>
            <person name="LaButti K."/>
            <person name="Han J."/>
            <person name="Copeland A."/>
            <person name="Lindquist E."/>
            <person name="Barry K."/>
            <person name="Schmutz J."/>
            <person name="Baker S.E."/>
            <person name="Ciuffetti L.M."/>
            <person name="Grigoriev I.V."/>
            <person name="Zhong S."/>
            <person name="Turgeon B.G."/>
        </authorList>
    </citation>
    <scope>NUCLEOTIDE SEQUENCE [LARGE SCALE GENOMIC DNA]</scope>
    <source>
        <strain evidence="5">28A</strain>
    </source>
</reference>
<dbReference type="OrthoDB" id="1739143at2759"/>